<dbReference type="InterPro" id="IPR020084">
    <property type="entry name" value="NUDIX_hydrolase_CS"/>
</dbReference>
<comment type="caution">
    <text evidence="5">The sequence shown here is derived from an EMBL/GenBank/DDBJ whole genome shotgun (WGS) entry which is preliminary data.</text>
</comment>
<dbReference type="Pfam" id="PF00293">
    <property type="entry name" value="NUDIX"/>
    <property type="match status" value="1"/>
</dbReference>
<reference evidence="5" key="1">
    <citation type="journal article" date="2023" name="Phytobiomes J">
        <title>Deciphering the key players within the bacterial microbiota associated with aerial crown gall tumors on rhododendron: Insights into the gallobiome.</title>
        <authorList>
            <person name="Kuzmanovic N."/>
            <person name="Nesme J."/>
            <person name="Wolf J."/>
            <person name="Neumann-Schaal M."/>
            <person name="Petersen J."/>
            <person name="Fernandez-Gnecco G."/>
            <person name="Sproeer C."/>
            <person name="Bunk B."/>
            <person name="Overmann J."/>
            <person name="Sorensen S.J."/>
            <person name="Idczak E."/>
            <person name="Smalla K."/>
        </authorList>
    </citation>
    <scope>NUCLEOTIDE SEQUENCE</scope>
    <source>
        <strain evidence="5">Rho-11.1</strain>
    </source>
</reference>
<protein>
    <submittedName>
        <fullName evidence="5">NUDIX hydrolase</fullName>
    </submittedName>
</protein>
<dbReference type="InterPro" id="IPR020476">
    <property type="entry name" value="Nudix_hydrolase"/>
</dbReference>
<comment type="cofactor">
    <cofactor evidence="1">
        <name>Mg(2+)</name>
        <dbReference type="ChEBI" id="CHEBI:18420"/>
    </cofactor>
</comment>
<comment type="similarity">
    <text evidence="3">Belongs to the Nudix hydrolase family.</text>
</comment>
<dbReference type="SUPFAM" id="SSF55811">
    <property type="entry name" value="Nudix"/>
    <property type="match status" value="1"/>
</dbReference>
<dbReference type="GO" id="GO:0016787">
    <property type="term" value="F:hydrolase activity"/>
    <property type="evidence" value="ECO:0007669"/>
    <property type="project" value="UniProtKB-KW"/>
</dbReference>
<dbReference type="EMBL" id="JAVRAF010000001">
    <property type="protein sequence ID" value="MDX8301829.1"/>
    <property type="molecule type" value="Genomic_DNA"/>
</dbReference>
<evidence type="ECO:0000256" key="2">
    <source>
        <dbReference type="ARBA" id="ARBA00022801"/>
    </source>
</evidence>
<feature type="domain" description="Nudix hydrolase" evidence="4">
    <location>
        <begin position="19"/>
        <end position="153"/>
    </location>
</feature>
<name>A0AAW9FDX5_9HYPH</name>
<keyword evidence="2 3" id="KW-0378">Hydrolase</keyword>
<dbReference type="PANTHER" id="PTHR43046:SF14">
    <property type="entry name" value="MUTT_NUDIX FAMILY PROTEIN"/>
    <property type="match status" value="1"/>
</dbReference>
<dbReference type="Gene3D" id="3.90.79.10">
    <property type="entry name" value="Nucleoside Triphosphate Pyrophosphohydrolase"/>
    <property type="match status" value="1"/>
</dbReference>
<sequence>MSDVISPRHMIRLDHKPQLFSFRVAGLVFHNGHILVNRSVTDRYWALPGGRAEIGESSEETILREIKEELHVEARIERLLWSAESFFSYGEYDAHELAFYYLIHLEQAFPFHENDIVHRIVDGVDVEFRWLSATTSALKEHDLRPAFIAQQIEALPQRHEHLIVREGLPRND</sequence>
<evidence type="ECO:0000259" key="4">
    <source>
        <dbReference type="PROSITE" id="PS51462"/>
    </source>
</evidence>
<dbReference type="InterPro" id="IPR015797">
    <property type="entry name" value="NUDIX_hydrolase-like_dom_sf"/>
</dbReference>
<dbReference type="PRINTS" id="PR00502">
    <property type="entry name" value="NUDIXFAMILY"/>
</dbReference>
<dbReference type="AlphaFoldDB" id="A0AAW9FDX5"/>
<evidence type="ECO:0000313" key="5">
    <source>
        <dbReference type="EMBL" id="MDX8301829.1"/>
    </source>
</evidence>
<dbReference type="PROSITE" id="PS00893">
    <property type="entry name" value="NUDIX_BOX"/>
    <property type="match status" value="1"/>
</dbReference>
<proteinExistence type="inferred from homology"/>
<dbReference type="CDD" id="cd04688">
    <property type="entry name" value="NUDIX_Hydrolase"/>
    <property type="match status" value="1"/>
</dbReference>
<evidence type="ECO:0000256" key="3">
    <source>
        <dbReference type="RuleBase" id="RU003476"/>
    </source>
</evidence>
<gene>
    <name evidence="5" type="ORF">RMR22_06205</name>
</gene>
<dbReference type="PANTHER" id="PTHR43046">
    <property type="entry name" value="GDP-MANNOSE MANNOSYL HYDROLASE"/>
    <property type="match status" value="1"/>
</dbReference>
<organism evidence="5">
    <name type="scientific">Agrobacterium rosae</name>
    <dbReference type="NCBI Taxonomy" id="1972867"/>
    <lineage>
        <taxon>Bacteria</taxon>
        <taxon>Pseudomonadati</taxon>
        <taxon>Pseudomonadota</taxon>
        <taxon>Alphaproteobacteria</taxon>
        <taxon>Hyphomicrobiales</taxon>
        <taxon>Rhizobiaceae</taxon>
        <taxon>Rhizobium/Agrobacterium group</taxon>
        <taxon>Agrobacterium</taxon>
    </lineage>
</organism>
<accession>A0AAW9FDX5</accession>
<dbReference type="PROSITE" id="PS51462">
    <property type="entry name" value="NUDIX"/>
    <property type="match status" value="1"/>
</dbReference>
<evidence type="ECO:0000256" key="1">
    <source>
        <dbReference type="ARBA" id="ARBA00001946"/>
    </source>
</evidence>
<dbReference type="RefSeq" id="WP_244910333.1">
    <property type="nucleotide sequence ID" value="NZ_PEQT01000005.1"/>
</dbReference>
<dbReference type="InterPro" id="IPR000086">
    <property type="entry name" value="NUDIX_hydrolase_dom"/>
</dbReference>